<feature type="region of interest" description="Disordered" evidence="2">
    <location>
        <begin position="1"/>
        <end position="60"/>
    </location>
</feature>
<reference evidence="3" key="1">
    <citation type="submission" date="2023-04" db="EMBL/GenBank/DDBJ databases">
        <title>Phytophthora fragariaefolia NBRC 109709.</title>
        <authorList>
            <person name="Ichikawa N."/>
            <person name="Sato H."/>
            <person name="Tonouchi N."/>
        </authorList>
    </citation>
    <scope>NUCLEOTIDE SEQUENCE</scope>
    <source>
        <strain evidence="3">NBRC 109709</strain>
    </source>
</reference>
<sequence>MDSRRNTSEGAVNQDRRSSSPAPASSSPAARSSAGSPSSGLRLLSAAAASSDSGTPDHVPASMAPRSCVAYWQAANAPKEHSCLQRAHTILRRHAAELHLQIESAGTTAQAFSQFCQDRHDRLQHRLKRANELLALRDADVVNMEERIAHTEDRLQEQKRQRVEVEDLAEQLRHRVHDLESQIAALSSHPALGSAPPPALSHRLMARDRELYDLNVAHSALQQRCLALEQSEEALSEAAGHLRRQADTLNRRVSRLREERDSLQESPTAPSEGGRDAPDGVRAGHQTAS</sequence>
<gene>
    <name evidence="3" type="ORF">Pfra01_002912600</name>
</gene>
<keyword evidence="4" id="KW-1185">Reference proteome</keyword>
<dbReference type="Gene3D" id="1.10.287.1490">
    <property type="match status" value="1"/>
</dbReference>
<evidence type="ECO:0000313" key="3">
    <source>
        <dbReference type="EMBL" id="GMG14523.1"/>
    </source>
</evidence>
<proteinExistence type="predicted"/>
<feature type="region of interest" description="Disordered" evidence="2">
    <location>
        <begin position="237"/>
        <end position="289"/>
    </location>
</feature>
<feature type="compositionally biased region" description="Basic and acidic residues" evidence="2">
    <location>
        <begin position="244"/>
        <end position="263"/>
    </location>
</feature>
<evidence type="ECO:0000256" key="2">
    <source>
        <dbReference type="SAM" id="MobiDB-lite"/>
    </source>
</evidence>
<accession>A0A9W6YNF4</accession>
<feature type="compositionally biased region" description="Low complexity" evidence="2">
    <location>
        <begin position="19"/>
        <end position="51"/>
    </location>
</feature>
<keyword evidence="1" id="KW-0175">Coiled coil</keyword>
<protein>
    <submittedName>
        <fullName evidence="3">Unnamed protein product</fullName>
    </submittedName>
</protein>
<evidence type="ECO:0000256" key="1">
    <source>
        <dbReference type="SAM" id="Coils"/>
    </source>
</evidence>
<organism evidence="3 4">
    <name type="scientific">Phytophthora fragariaefolia</name>
    <dbReference type="NCBI Taxonomy" id="1490495"/>
    <lineage>
        <taxon>Eukaryota</taxon>
        <taxon>Sar</taxon>
        <taxon>Stramenopiles</taxon>
        <taxon>Oomycota</taxon>
        <taxon>Peronosporomycetes</taxon>
        <taxon>Peronosporales</taxon>
        <taxon>Peronosporaceae</taxon>
        <taxon>Phytophthora</taxon>
    </lineage>
</organism>
<name>A0A9W6YNF4_9STRA</name>
<dbReference type="AlphaFoldDB" id="A0A9W6YNF4"/>
<comment type="caution">
    <text evidence="3">The sequence shown here is derived from an EMBL/GenBank/DDBJ whole genome shotgun (WGS) entry which is preliminary data.</text>
</comment>
<evidence type="ECO:0000313" key="4">
    <source>
        <dbReference type="Proteomes" id="UP001165121"/>
    </source>
</evidence>
<dbReference type="Proteomes" id="UP001165121">
    <property type="component" value="Unassembled WGS sequence"/>
</dbReference>
<dbReference type="EMBL" id="BSXT01018849">
    <property type="protein sequence ID" value="GMG14523.1"/>
    <property type="molecule type" value="Genomic_DNA"/>
</dbReference>
<feature type="coiled-coil region" evidence="1">
    <location>
        <begin position="141"/>
        <end position="189"/>
    </location>
</feature>